<dbReference type="InterPro" id="IPR020460">
    <property type="entry name" value="Znf_C4-type_bac"/>
</dbReference>
<keyword evidence="3" id="KW-0862">Zinc</keyword>
<dbReference type="InterPro" id="IPR020458">
    <property type="entry name" value="Znf_DskA_TraR_CS"/>
</dbReference>
<dbReference type="Pfam" id="PF01258">
    <property type="entry name" value="zf-dskA_traR"/>
    <property type="match status" value="1"/>
</dbReference>
<organism evidence="6">
    <name type="scientific">uncultured Thermomicrobiales bacterium</name>
    <dbReference type="NCBI Taxonomy" id="1645740"/>
    <lineage>
        <taxon>Bacteria</taxon>
        <taxon>Pseudomonadati</taxon>
        <taxon>Thermomicrobiota</taxon>
        <taxon>Thermomicrobia</taxon>
        <taxon>Thermomicrobiales</taxon>
        <taxon>environmental samples</taxon>
    </lineage>
</organism>
<dbReference type="PANTHER" id="PTHR33823">
    <property type="entry name" value="RNA POLYMERASE-BINDING TRANSCRIPTION FACTOR DKSA-RELATED"/>
    <property type="match status" value="1"/>
</dbReference>
<dbReference type="InterPro" id="IPR000962">
    <property type="entry name" value="Znf_DskA_TraR"/>
</dbReference>
<dbReference type="PANTHER" id="PTHR33823:SF2">
    <property type="entry name" value="RNA POLYMERASE-BINDING TRANSCRIPTION FACTOR DKSA"/>
    <property type="match status" value="1"/>
</dbReference>
<accession>A0A6J4VJT1</accession>
<keyword evidence="1" id="KW-0479">Metal-binding</keyword>
<dbReference type="AlphaFoldDB" id="A0A6J4VJT1"/>
<dbReference type="PRINTS" id="PR00618">
    <property type="entry name" value="DKSAZNFINGER"/>
</dbReference>
<dbReference type="InterPro" id="IPR037187">
    <property type="entry name" value="DnaK_N"/>
</dbReference>
<dbReference type="GO" id="GO:0008270">
    <property type="term" value="F:zinc ion binding"/>
    <property type="evidence" value="ECO:0007669"/>
    <property type="project" value="UniProtKB-KW"/>
</dbReference>
<dbReference type="EMBL" id="CADCWM010000758">
    <property type="protein sequence ID" value="CAA9579423.1"/>
    <property type="molecule type" value="Genomic_DNA"/>
</dbReference>
<evidence type="ECO:0000256" key="1">
    <source>
        <dbReference type="ARBA" id="ARBA00022723"/>
    </source>
</evidence>
<name>A0A6J4VJT1_9BACT</name>
<proteinExistence type="predicted"/>
<gene>
    <name evidence="6" type="ORF">AVDCRST_MAG88-3150</name>
</gene>
<dbReference type="SUPFAM" id="SSF109635">
    <property type="entry name" value="DnaK suppressor protein DksA, alpha-hairpin domain"/>
    <property type="match status" value="1"/>
</dbReference>
<evidence type="ECO:0000259" key="5">
    <source>
        <dbReference type="Pfam" id="PF01258"/>
    </source>
</evidence>
<dbReference type="PROSITE" id="PS01102">
    <property type="entry name" value="ZF_DKSA_1"/>
    <property type="match status" value="1"/>
</dbReference>
<evidence type="ECO:0000256" key="4">
    <source>
        <dbReference type="PROSITE-ProRule" id="PRU00510"/>
    </source>
</evidence>
<protein>
    <recommendedName>
        <fullName evidence="5">Zinc finger DksA/TraR C4-type domain-containing protein</fullName>
    </recommendedName>
</protein>
<feature type="zinc finger region" description="dksA C4-type" evidence="4">
    <location>
        <begin position="94"/>
        <end position="118"/>
    </location>
</feature>
<feature type="domain" description="Zinc finger DksA/TraR C4-type" evidence="5">
    <location>
        <begin position="89"/>
        <end position="120"/>
    </location>
</feature>
<reference evidence="6" key="1">
    <citation type="submission" date="2020-02" db="EMBL/GenBank/DDBJ databases">
        <authorList>
            <person name="Meier V. D."/>
        </authorList>
    </citation>
    <scope>NUCLEOTIDE SEQUENCE</scope>
    <source>
        <strain evidence="6">AVDCRST_MAG88</strain>
    </source>
</reference>
<sequence>MVLTAEQQQTFRGRLTEERDRLRADLQGLGDEIVALGQDQATSGSGVSNHIADDASSSVMEQERDLALMGPLQDRLRDTERALERLDEGTYGICERCGKPIGTERLEALPSATLCIDCKALLDRQQRR</sequence>
<evidence type="ECO:0000256" key="3">
    <source>
        <dbReference type="ARBA" id="ARBA00022833"/>
    </source>
</evidence>
<dbReference type="PROSITE" id="PS51128">
    <property type="entry name" value="ZF_DKSA_2"/>
    <property type="match status" value="1"/>
</dbReference>
<dbReference type="SUPFAM" id="SSF57716">
    <property type="entry name" value="Glucocorticoid receptor-like (DNA-binding domain)"/>
    <property type="match status" value="1"/>
</dbReference>
<evidence type="ECO:0000313" key="6">
    <source>
        <dbReference type="EMBL" id="CAA9579423.1"/>
    </source>
</evidence>
<keyword evidence="2" id="KW-0863">Zinc-finger</keyword>
<dbReference type="Gene3D" id="1.20.120.910">
    <property type="entry name" value="DksA, coiled-coil domain"/>
    <property type="match status" value="1"/>
</dbReference>
<evidence type="ECO:0000256" key="2">
    <source>
        <dbReference type="ARBA" id="ARBA00022771"/>
    </source>
</evidence>